<dbReference type="Proteomes" id="UP000308197">
    <property type="component" value="Unassembled WGS sequence"/>
</dbReference>
<gene>
    <name evidence="1" type="ORF">K466DRAFT_603536</name>
</gene>
<dbReference type="InterPro" id="IPR015943">
    <property type="entry name" value="WD40/YVTN_repeat-like_dom_sf"/>
</dbReference>
<dbReference type="InterPro" id="IPR036322">
    <property type="entry name" value="WD40_repeat_dom_sf"/>
</dbReference>
<dbReference type="Gene3D" id="2.130.10.10">
    <property type="entry name" value="YVTN repeat-like/Quinoprotein amine dehydrogenase"/>
    <property type="match status" value="1"/>
</dbReference>
<evidence type="ECO:0000313" key="2">
    <source>
        <dbReference type="Proteomes" id="UP000308197"/>
    </source>
</evidence>
<organism evidence="1 2">
    <name type="scientific">Polyporus arcularius HHB13444</name>
    <dbReference type="NCBI Taxonomy" id="1314778"/>
    <lineage>
        <taxon>Eukaryota</taxon>
        <taxon>Fungi</taxon>
        <taxon>Dikarya</taxon>
        <taxon>Basidiomycota</taxon>
        <taxon>Agaricomycotina</taxon>
        <taxon>Agaricomycetes</taxon>
        <taxon>Polyporales</taxon>
        <taxon>Polyporaceae</taxon>
        <taxon>Polyporus</taxon>
    </lineage>
</organism>
<protein>
    <submittedName>
        <fullName evidence="1">Uncharacterized protein</fullName>
    </submittedName>
</protein>
<dbReference type="InterPro" id="IPR043129">
    <property type="entry name" value="ATPase_NBD"/>
</dbReference>
<dbReference type="InParanoid" id="A0A5C3NZD8"/>
<dbReference type="SUPFAM" id="SSF50978">
    <property type="entry name" value="WD40 repeat-like"/>
    <property type="match status" value="1"/>
</dbReference>
<dbReference type="STRING" id="1314778.A0A5C3NZD8"/>
<keyword evidence="2" id="KW-1185">Reference proteome</keyword>
<sequence length="303" mass="32964">MSADLAAVHISLSSPTATSRSRTMTPAPGTGKLYIGNTLVLALDVGTTFSGVSYAIFAPGEVVNLYTESLGNSKIPSIMYYDQNGELKAAGAEAERRRAEVCKLRAKTMKVNIKGMRLAPLPHGKTAVDVSATSSPTFSAVRAPSSSTPWRAVEHDIQFVLSLPNGWEGAQQSKMRRAAAYGGLFPDTEGRARIRFVTEGEASLHACVLNGLAPDVLQNSPGHGIIIMLTEHPRAEVAALFAIHRVCRPLYQIPDRLVWWHRVNMARRRLRSQSDGSVRIWSVKTGEELVILREHTGPVWAVA</sequence>
<dbReference type="SUPFAM" id="SSF53067">
    <property type="entry name" value="Actin-like ATPase domain"/>
    <property type="match status" value="1"/>
</dbReference>
<reference evidence="1 2" key="1">
    <citation type="journal article" date="2019" name="Nat. Ecol. Evol.">
        <title>Megaphylogeny resolves global patterns of mushroom evolution.</title>
        <authorList>
            <person name="Varga T."/>
            <person name="Krizsan K."/>
            <person name="Foldi C."/>
            <person name="Dima B."/>
            <person name="Sanchez-Garcia M."/>
            <person name="Sanchez-Ramirez S."/>
            <person name="Szollosi G.J."/>
            <person name="Szarkandi J.G."/>
            <person name="Papp V."/>
            <person name="Albert L."/>
            <person name="Andreopoulos W."/>
            <person name="Angelini C."/>
            <person name="Antonin V."/>
            <person name="Barry K.W."/>
            <person name="Bougher N.L."/>
            <person name="Buchanan P."/>
            <person name="Buyck B."/>
            <person name="Bense V."/>
            <person name="Catcheside P."/>
            <person name="Chovatia M."/>
            <person name="Cooper J."/>
            <person name="Damon W."/>
            <person name="Desjardin D."/>
            <person name="Finy P."/>
            <person name="Geml J."/>
            <person name="Haridas S."/>
            <person name="Hughes K."/>
            <person name="Justo A."/>
            <person name="Karasinski D."/>
            <person name="Kautmanova I."/>
            <person name="Kiss B."/>
            <person name="Kocsube S."/>
            <person name="Kotiranta H."/>
            <person name="LaButti K.M."/>
            <person name="Lechner B.E."/>
            <person name="Liimatainen K."/>
            <person name="Lipzen A."/>
            <person name="Lukacs Z."/>
            <person name="Mihaltcheva S."/>
            <person name="Morgado L.N."/>
            <person name="Niskanen T."/>
            <person name="Noordeloos M.E."/>
            <person name="Ohm R.A."/>
            <person name="Ortiz-Santana B."/>
            <person name="Ovrebo C."/>
            <person name="Racz N."/>
            <person name="Riley R."/>
            <person name="Savchenko A."/>
            <person name="Shiryaev A."/>
            <person name="Soop K."/>
            <person name="Spirin V."/>
            <person name="Szebenyi C."/>
            <person name="Tomsovsky M."/>
            <person name="Tulloss R.E."/>
            <person name="Uehling J."/>
            <person name="Grigoriev I.V."/>
            <person name="Vagvolgyi C."/>
            <person name="Papp T."/>
            <person name="Martin F.M."/>
            <person name="Miettinen O."/>
            <person name="Hibbett D.S."/>
            <person name="Nagy L.G."/>
        </authorList>
    </citation>
    <scope>NUCLEOTIDE SEQUENCE [LARGE SCALE GENOMIC DNA]</scope>
    <source>
        <strain evidence="1 2">HHB13444</strain>
    </source>
</reference>
<proteinExistence type="predicted"/>
<dbReference type="AlphaFoldDB" id="A0A5C3NZD8"/>
<name>A0A5C3NZD8_9APHY</name>
<dbReference type="EMBL" id="ML211467">
    <property type="protein sequence ID" value="TFK82611.1"/>
    <property type="molecule type" value="Genomic_DNA"/>
</dbReference>
<evidence type="ECO:0000313" key="1">
    <source>
        <dbReference type="EMBL" id="TFK82611.1"/>
    </source>
</evidence>
<dbReference type="Gene3D" id="3.30.420.40">
    <property type="match status" value="1"/>
</dbReference>
<accession>A0A5C3NZD8</accession>